<keyword evidence="1" id="KW-0560">Oxidoreductase</keyword>
<evidence type="ECO:0000256" key="1">
    <source>
        <dbReference type="ARBA" id="ARBA00023002"/>
    </source>
</evidence>
<keyword evidence="3" id="KW-1185">Reference proteome</keyword>
<proteinExistence type="predicted"/>
<feature type="non-terminal residue" evidence="2">
    <location>
        <position position="229"/>
    </location>
</feature>
<sequence length="229" mass="25228">MEKTMESLADRLQANDVHRRFVEHEFFAGVRAGAELDKEQVGTFLGQWWYPLHYFTTFLARCVATLPDVASKSAITTILNQEAGGGKAEQAHEVIYVDSMARSGFDPSIVTGSAPFPETEALVAGYEEASLERWSALGFIFATEVTDLLMVSTIGAAVQRVSGVTDNEWISIHVEQEPEHVEEAEHALMDGIGPADEAEIIKHAERMWELWTAFFDRLAVETGVGAPAI</sequence>
<dbReference type="EMBL" id="JBHTIR010000261">
    <property type="protein sequence ID" value="MFD0851121.1"/>
    <property type="molecule type" value="Genomic_DNA"/>
</dbReference>
<dbReference type="PANTHER" id="PTHR40279">
    <property type="entry name" value="PQQC-LIKE PROTEIN"/>
    <property type="match status" value="1"/>
</dbReference>
<dbReference type="SMART" id="SM01236">
    <property type="entry name" value="Haem_oxygenase_2"/>
    <property type="match status" value="1"/>
</dbReference>
<organism evidence="2 3">
    <name type="scientific">Actinomadura adrarensis</name>
    <dbReference type="NCBI Taxonomy" id="1819600"/>
    <lineage>
        <taxon>Bacteria</taxon>
        <taxon>Bacillati</taxon>
        <taxon>Actinomycetota</taxon>
        <taxon>Actinomycetes</taxon>
        <taxon>Streptosporangiales</taxon>
        <taxon>Thermomonosporaceae</taxon>
        <taxon>Actinomadura</taxon>
    </lineage>
</organism>
<gene>
    <name evidence="2" type="ORF">ACFQ07_02745</name>
</gene>
<dbReference type="Pfam" id="PF14518">
    <property type="entry name" value="Haem_oxygenas_2"/>
    <property type="match status" value="1"/>
</dbReference>
<reference evidence="3" key="1">
    <citation type="journal article" date="2019" name="Int. J. Syst. Evol. Microbiol.">
        <title>The Global Catalogue of Microorganisms (GCM) 10K type strain sequencing project: providing services to taxonomists for standard genome sequencing and annotation.</title>
        <authorList>
            <consortium name="The Broad Institute Genomics Platform"/>
            <consortium name="The Broad Institute Genome Sequencing Center for Infectious Disease"/>
            <person name="Wu L."/>
            <person name="Ma J."/>
        </authorList>
    </citation>
    <scope>NUCLEOTIDE SEQUENCE [LARGE SCALE GENOMIC DNA]</scope>
    <source>
        <strain evidence="3">JCM 31696</strain>
    </source>
</reference>
<comment type="caution">
    <text evidence="2">The sequence shown here is derived from an EMBL/GenBank/DDBJ whole genome shotgun (WGS) entry which is preliminary data.</text>
</comment>
<dbReference type="PANTHER" id="PTHR40279:SF3">
    <property type="entry name" value="4-AMINOBENZOATE SYNTHASE"/>
    <property type="match status" value="1"/>
</dbReference>
<evidence type="ECO:0000313" key="3">
    <source>
        <dbReference type="Proteomes" id="UP001597083"/>
    </source>
</evidence>
<dbReference type="InterPro" id="IPR016084">
    <property type="entry name" value="Haem_Oase-like_multi-hlx"/>
</dbReference>
<dbReference type="InterPro" id="IPR039068">
    <property type="entry name" value="PqqC-like"/>
</dbReference>
<dbReference type="Gene3D" id="1.20.910.10">
    <property type="entry name" value="Heme oxygenase-like"/>
    <property type="match status" value="1"/>
</dbReference>
<protein>
    <submittedName>
        <fullName evidence="2">TenA family transcriptional regulator</fullName>
    </submittedName>
</protein>
<evidence type="ECO:0000313" key="2">
    <source>
        <dbReference type="EMBL" id="MFD0851121.1"/>
    </source>
</evidence>
<name>A0ABW3C9K2_9ACTN</name>
<dbReference type="Proteomes" id="UP001597083">
    <property type="component" value="Unassembled WGS sequence"/>
</dbReference>
<dbReference type="SUPFAM" id="SSF48613">
    <property type="entry name" value="Heme oxygenase-like"/>
    <property type="match status" value="1"/>
</dbReference>
<accession>A0ABW3C9K2</accession>